<evidence type="ECO:0000256" key="2">
    <source>
        <dbReference type="ARBA" id="ARBA00023136"/>
    </source>
</evidence>
<dbReference type="Proteomes" id="UP000187735">
    <property type="component" value="Chromosome"/>
</dbReference>
<protein>
    <submittedName>
        <fullName evidence="5">Flagellar motor protein MotB</fullName>
    </submittedName>
</protein>
<dbReference type="AlphaFoldDB" id="A0A1P8WJ83"/>
<dbReference type="InterPro" id="IPR025713">
    <property type="entry name" value="MotB-like_N_dom"/>
</dbReference>
<dbReference type="GO" id="GO:0016020">
    <property type="term" value="C:membrane"/>
    <property type="evidence" value="ECO:0007669"/>
    <property type="project" value="UniProtKB-SubCell"/>
</dbReference>
<keyword evidence="5" id="KW-0966">Cell projection</keyword>
<keyword evidence="2 3" id="KW-0472">Membrane</keyword>
<evidence type="ECO:0000256" key="1">
    <source>
        <dbReference type="ARBA" id="ARBA00004370"/>
    </source>
</evidence>
<evidence type="ECO:0000256" key="3">
    <source>
        <dbReference type="SAM" id="Phobius"/>
    </source>
</evidence>
<evidence type="ECO:0000259" key="4">
    <source>
        <dbReference type="Pfam" id="PF13677"/>
    </source>
</evidence>
<sequence>MAKKSCCPEPTGDIPPWFMTYSDVITLLMTFFILLLTFATNEPEFFAKVKVVSFGGGGSTGVAGDSTKLLDNDAIVLRERPNSAAISIRGSETPPVHENPALQSVSRGLKSLENTDALADASRVRIETLLAIVQDDKGEITTQGVTQLRMLAKQLKSQPLVCQILVSDPDLAEFAVTMAAILTDEDGLGIVPGRVPGRVAVGVVDPSIVASGRIVYRLSRSEAR</sequence>
<dbReference type="EMBL" id="CP017641">
    <property type="protein sequence ID" value="APZ94129.1"/>
    <property type="molecule type" value="Genomic_DNA"/>
</dbReference>
<reference evidence="5 6" key="1">
    <citation type="journal article" date="2016" name="Front. Microbiol.">
        <title>Fuerstia marisgermanicae gen. nov., sp. nov., an Unusual Member of the Phylum Planctomycetes from the German Wadden Sea.</title>
        <authorList>
            <person name="Kohn T."/>
            <person name="Heuer A."/>
            <person name="Jogler M."/>
            <person name="Vollmers J."/>
            <person name="Boedeker C."/>
            <person name="Bunk B."/>
            <person name="Rast P."/>
            <person name="Borchert D."/>
            <person name="Glockner I."/>
            <person name="Freese H.M."/>
            <person name="Klenk H.P."/>
            <person name="Overmann J."/>
            <person name="Kaster A.K."/>
            <person name="Rohde M."/>
            <person name="Wiegand S."/>
            <person name="Jogler C."/>
        </authorList>
    </citation>
    <scope>NUCLEOTIDE SEQUENCE [LARGE SCALE GENOMIC DNA]</scope>
    <source>
        <strain evidence="5 6">NH11</strain>
    </source>
</reference>
<feature type="domain" description="Motility protein B-like N-terminal" evidence="4">
    <location>
        <begin position="4"/>
        <end position="48"/>
    </location>
</feature>
<keyword evidence="5" id="KW-0969">Cilium</keyword>
<dbReference type="Pfam" id="PF13677">
    <property type="entry name" value="MotB_plug"/>
    <property type="match status" value="1"/>
</dbReference>
<feature type="transmembrane region" description="Helical" evidence="3">
    <location>
        <begin position="18"/>
        <end position="40"/>
    </location>
</feature>
<dbReference type="STRING" id="1891926.Fuma_03752"/>
<comment type="subcellular location">
    <subcellularLocation>
        <location evidence="1">Membrane</location>
    </subcellularLocation>
</comment>
<proteinExistence type="predicted"/>
<dbReference type="KEGG" id="fmr:Fuma_03752"/>
<keyword evidence="5" id="KW-0282">Flagellum</keyword>
<dbReference type="OrthoDB" id="268167at2"/>
<gene>
    <name evidence="5" type="ORF">Fuma_03752</name>
</gene>
<keyword evidence="6" id="KW-1185">Reference proteome</keyword>
<evidence type="ECO:0000313" key="5">
    <source>
        <dbReference type="EMBL" id="APZ94129.1"/>
    </source>
</evidence>
<keyword evidence="3" id="KW-0812">Transmembrane</keyword>
<name>A0A1P8WJ83_9PLAN</name>
<dbReference type="RefSeq" id="WP_077025486.1">
    <property type="nucleotide sequence ID" value="NZ_CP017641.1"/>
</dbReference>
<organism evidence="5 6">
    <name type="scientific">Fuerstiella marisgermanici</name>
    <dbReference type="NCBI Taxonomy" id="1891926"/>
    <lineage>
        <taxon>Bacteria</taxon>
        <taxon>Pseudomonadati</taxon>
        <taxon>Planctomycetota</taxon>
        <taxon>Planctomycetia</taxon>
        <taxon>Planctomycetales</taxon>
        <taxon>Planctomycetaceae</taxon>
        <taxon>Fuerstiella</taxon>
    </lineage>
</organism>
<keyword evidence="3" id="KW-1133">Transmembrane helix</keyword>
<evidence type="ECO:0000313" key="6">
    <source>
        <dbReference type="Proteomes" id="UP000187735"/>
    </source>
</evidence>
<accession>A0A1P8WJ83</accession>